<accession>A0A7X5R2A1</accession>
<keyword evidence="3" id="KW-0274">FAD</keyword>
<keyword evidence="8" id="KW-1185">Reference proteome</keyword>
<gene>
    <name evidence="7" type="ORF">FHX76_002073</name>
</gene>
<keyword evidence="5" id="KW-0472">Membrane</keyword>
<feature type="domain" description="FAD-dependent oxidoreductase 2 FAD-binding" evidence="6">
    <location>
        <begin position="13"/>
        <end position="118"/>
    </location>
</feature>
<dbReference type="InterPro" id="IPR003953">
    <property type="entry name" value="FAD-dep_OxRdtase_2_FAD-bd"/>
</dbReference>
<comment type="cofactor">
    <cofactor evidence="1">
        <name>FAD</name>
        <dbReference type="ChEBI" id="CHEBI:57692"/>
    </cofactor>
</comment>
<dbReference type="Gene3D" id="3.50.50.60">
    <property type="entry name" value="FAD/NAD(P)-binding domain"/>
    <property type="match status" value="1"/>
</dbReference>
<dbReference type="Pfam" id="PF00890">
    <property type="entry name" value="FAD_binding_2"/>
    <property type="match status" value="1"/>
</dbReference>
<evidence type="ECO:0000313" key="7">
    <source>
        <dbReference type="EMBL" id="NIH54177.1"/>
    </source>
</evidence>
<feature type="transmembrane region" description="Helical" evidence="5">
    <location>
        <begin position="143"/>
        <end position="172"/>
    </location>
</feature>
<organism evidence="7 8">
    <name type="scientific">Lysinibacter cavernae</name>
    <dbReference type="NCBI Taxonomy" id="1640652"/>
    <lineage>
        <taxon>Bacteria</taxon>
        <taxon>Bacillati</taxon>
        <taxon>Actinomycetota</taxon>
        <taxon>Actinomycetes</taxon>
        <taxon>Micrococcales</taxon>
        <taxon>Microbacteriaceae</taxon>
        <taxon>Lysinibacter</taxon>
    </lineage>
</organism>
<evidence type="ECO:0000256" key="3">
    <source>
        <dbReference type="ARBA" id="ARBA00022827"/>
    </source>
</evidence>
<name>A0A7X5R2A1_9MICO</name>
<keyword evidence="2" id="KW-0285">Flavoprotein</keyword>
<dbReference type="PANTHER" id="PTHR43400">
    <property type="entry name" value="FUMARATE REDUCTASE"/>
    <property type="match status" value="1"/>
</dbReference>
<dbReference type="Proteomes" id="UP000541033">
    <property type="component" value="Unassembled WGS sequence"/>
</dbReference>
<dbReference type="SUPFAM" id="SSF51905">
    <property type="entry name" value="FAD/NAD(P)-binding domain"/>
    <property type="match status" value="1"/>
</dbReference>
<evidence type="ECO:0000313" key="8">
    <source>
        <dbReference type="Proteomes" id="UP000541033"/>
    </source>
</evidence>
<evidence type="ECO:0000256" key="4">
    <source>
        <dbReference type="ARBA" id="ARBA00023002"/>
    </source>
</evidence>
<dbReference type="PANTHER" id="PTHR43400:SF10">
    <property type="entry name" value="3-OXOSTEROID 1-DEHYDROGENASE"/>
    <property type="match status" value="1"/>
</dbReference>
<dbReference type="RefSeq" id="WP_167150589.1">
    <property type="nucleotide sequence ID" value="NZ_JAAMOX010000002.1"/>
</dbReference>
<evidence type="ECO:0000259" key="6">
    <source>
        <dbReference type="Pfam" id="PF00890"/>
    </source>
</evidence>
<dbReference type="InterPro" id="IPR036188">
    <property type="entry name" value="FAD/NAD-bd_sf"/>
</dbReference>
<dbReference type="AlphaFoldDB" id="A0A7X5R2A1"/>
<sequence length="229" mass="23791">MQIISGPERTTYDVVVIGSGAAGLTAAATAANQGLRVLVLEKASLLGGTSAVSGGMLWVADNHLARAAGISDSLDAAATYVREISRGRGREELLTAAIQHGDEMLRFVQDELGIRFILLDNFPDYSQQLTGASQGGRTVEPALYNAAAGFALGTQLGFLLAGFAPTIGFALLGDGVNGWVPVAVFTAGCLLISAISAFTARETYRVPTVELGKRRSAVSQPVPVLVGTR</sequence>
<comment type="caution">
    <text evidence="7">The sequence shown here is derived from an EMBL/GenBank/DDBJ whole genome shotgun (WGS) entry which is preliminary data.</text>
</comment>
<protein>
    <recommendedName>
        <fullName evidence="6">FAD-dependent oxidoreductase 2 FAD-binding domain-containing protein</fullName>
    </recommendedName>
</protein>
<dbReference type="InterPro" id="IPR050315">
    <property type="entry name" value="FAD-oxidoreductase_2"/>
</dbReference>
<evidence type="ECO:0000256" key="2">
    <source>
        <dbReference type="ARBA" id="ARBA00022630"/>
    </source>
</evidence>
<dbReference type="GO" id="GO:0016491">
    <property type="term" value="F:oxidoreductase activity"/>
    <property type="evidence" value="ECO:0007669"/>
    <property type="project" value="UniProtKB-KW"/>
</dbReference>
<proteinExistence type="predicted"/>
<evidence type="ECO:0000256" key="1">
    <source>
        <dbReference type="ARBA" id="ARBA00001974"/>
    </source>
</evidence>
<keyword evidence="5" id="KW-1133">Transmembrane helix</keyword>
<feature type="transmembrane region" description="Helical" evidence="5">
    <location>
        <begin position="178"/>
        <end position="198"/>
    </location>
</feature>
<keyword evidence="4" id="KW-0560">Oxidoreductase</keyword>
<dbReference type="EMBL" id="JAAMOX010000002">
    <property type="protein sequence ID" value="NIH54177.1"/>
    <property type="molecule type" value="Genomic_DNA"/>
</dbReference>
<reference evidence="7 8" key="1">
    <citation type="submission" date="2020-02" db="EMBL/GenBank/DDBJ databases">
        <title>Sequencing the genomes of 1000 actinobacteria strains.</title>
        <authorList>
            <person name="Klenk H.-P."/>
        </authorList>
    </citation>
    <scope>NUCLEOTIDE SEQUENCE [LARGE SCALE GENOMIC DNA]</scope>
    <source>
        <strain evidence="7 8">DSM 27960</strain>
    </source>
</reference>
<evidence type="ECO:0000256" key="5">
    <source>
        <dbReference type="SAM" id="Phobius"/>
    </source>
</evidence>
<keyword evidence="5" id="KW-0812">Transmembrane</keyword>